<dbReference type="AlphaFoldDB" id="A0A7C9MXJ1"/>
<evidence type="ECO:0000313" key="3">
    <source>
        <dbReference type="EMBL" id="MYZ52381.1"/>
    </source>
</evidence>
<dbReference type="Proteomes" id="UP000481947">
    <property type="component" value="Unassembled WGS sequence"/>
</dbReference>
<evidence type="ECO:0000259" key="1">
    <source>
        <dbReference type="PROSITE" id="PS50234"/>
    </source>
</evidence>
<dbReference type="SUPFAM" id="SSF53300">
    <property type="entry name" value="vWA-like"/>
    <property type="match status" value="1"/>
</dbReference>
<name>A0A7C9MXJ1_9BURK</name>
<dbReference type="PANTHER" id="PTHR45737:SF6">
    <property type="entry name" value="VON WILLEBRAND FACTOR A DOMAIN-CONTAINING PROTEIN 5A"/>
    <property type="match status" value="1"/>
</dbReference>
<feature type="domain" description="VIT" evidence="2">
    <location>
        <begin position="11"/>
        <end position="139"/>
    </location>
</feature>
<dbReference type="InterPro" id="IPR002035">
    <property type="entry name" value="VWF_A"/>
</dbReference>
<dbReference type="Gene3D" id="3.40.50.410">
    <property type="entry name" value="von Willebrand factor, type A domain"/>
    <property type="match status" value="1"/>
</dbReference>
<feature type="domain" description="VWFA" evidence="1">
    <location>
        <begin position="285"/>
        <end position="455"/>
    </location>
</feature>
<comment type="caution">
    <text evidence="3">The sequence shown here is derived from an EMBL/GenBank/DDBJ whole genome shotgun (WGS) entry which is preliminary data.</text>
</comment>
<sequence length="777" mass="83813">MSTLNTRSAVLSIHGDNPALGSAGLALQGVDVQARLDGLLLRTTLRQRYRNTTGRLVETVYTFPLAHGASLLGLSVTLGDKRLSGAVIEKQQATQRYERAIDEGDTPVLVEQSAPGLYTANLGNLQDGEEATIELEYAQLLRFEQGGLRLSIPTVVAPHYGQPQAQGGLAPHESTAADWQARYPFTLTLDISGPAAKARLNSPSHCIEVQPVAPEQGVPGLGEAVRVTLGQGAWLDRDFVLRLDALEGQSFCLTAPDGDEAHPQAQAVLASFCPRLPAQEFSPLNLKILVDCSGSMTGDSIEQARRALHEVGQWLEPADRIAYFRFGNQCVQVIPELESCTPLTVGRLARAVEQTEADLGGTELHGALTTVFGPQPKGSAITADVLLITDGEVWDVEPTVRAARESCHRLFVVGVSSSPAESLLRELAEQSGGACELVTPNEDIAGAITRMARRLRAARDIALRLDWSQPVLWQSPLPQQVFDGETLHVWARLEQPLQAAPTLHWSAAGATGSDQAHQVQADASGTTARLCGARQADTLTSDENKLALALRYQLVTRQTSLFLVHQRAEDDKAEGLPALEQIHHMMAAGHGGFGSVTDSSQEIPAFLRRQPEDMAPCSLVLQEIAVPSIWRKPARSLGRWADKLRAYLETEPDDPGLATLDAGQQAESNHKLMLAAFEREAATPQGAQRHLDQLQAGTTDPQLQALLGQLALIADDRAAAALLLDWLNRHLSSGPALSRQAERVLRSVLKPLSPEVRAEAEQAIEAALSSQPNYPVF</sequence>
<dbReference type="Pfam" id="PF08487">
    <property type="entry name" value="VIT"/>
    <property type="match status" value="1"/>
</dbReference>
<dbReference type="SMART" id="SM00609">
    <property type="entry name" value="VIT"/>
    <property type="match status" value="1"/>
</dbReference>
<dbReference type="InterPro" id="IPR036465">
    <property type="entry name" value="vWFA_dom_sf"/>
</dbReference>
<dbReference type="RefSeq" id="WP_161125233.1">
    <property type="nucleotide sequence ID" value="NZ_VYSB01000009.1"/>
</dbReference>
<organism evidence="3 4">
    <name type="scientific">Malikia spinosa</name>
    <dbReference type="NCBI Taxonomy" id="86180"/>
    <lineage>
        <taxon>Bacteria</taxon>
        <taxon>Pseudomonadati</taxon>
        <taxon>Pseudomonadota</taxon>
        <taxon>Betaproteobacteria</taxon>
        <taxon>Burkholderiales</taxon>
        <taxon>Comamonadaceae</taxon>
        <taxon>Malikia</taxon>
    </lineage>
</organism>
<dbReference type="InterPro" id="IPR013694">
    <property type="entry name" value="VIT"/>
</dbReference>
<dbReference type="PROSITE" id="PS50234">
    <property type="entry name" value="VWFA"/>
    <property type="match status" value="1"/>
</dbReference>
<dbReference type="SMART" id="SM00327">
    <property type="entry name" value="VWA"/>
    <property type="match status" value="1"/>
</dbReference>
<protein>
    <submittedName>
        <fullName evidence="3">VWA domain-containing protein</fullName>
    </submittedName>
</protein>
<dbReference type="Pfam" id="PF13768">
    <property type="entry name" value="VWA_3"/>
    <property type="match status" value="1"/>
</dbReference>
<proteinExistence type="predicted"/>
<dbReference type="PANTHER" id="PTHR45737">
    <property type="entry name" value="VON WILLEBRAND FACTOR A DOMAIN-CONTAINING PROTEIN 5A"/>
    <property type="match status" value="1"/>
</dbReference>
<reference evidence="3 4" key="1">
    <citation type="submission" date="2019-09" db="EMBL/GenBank/DDBJ databases">
        <title>Identification of Malikia spinosa a prominent benzene-, toluene-, and ethylbenzene-degrading bacterium: enrichment, isolation and whole genome sequencing.</title>
        <authorList>
            <person name="Tancsics A."/>
            <person name="Revesz F."/>
            <person name="Kriszt B."/>
        </authorList>
    </citation>
    <scope>NUCLEOTIDE SEQUENCE [LARGE SCALE GENOMIC DNA]</scope>
    <source>
        <strain evidence="3 4">AB6</strain>
    </source>
</reference>
<dbReference type="EMBL" id="VYSB01000009">
    <property type="protein sequence ID" value="MYZ52381.1"/>
    <property type="molecule type" value="Genomic_DNA"/>
</dbReference>
<evidence type="ECO:0000313" key="4">
    <source>
        <dbReference type="Proteomes" id="UP000481947"/>
    </source>
</evidence>
<dbReference type="PROSITE" id="PS51468">
    <property type="entry name" value="VIT"/>
    <property type="match status" value="1"/>
</dbReference>
<gene>
    <name evidence="3" type="ORF">F5985_09595</name>
</gene>
<evidence type="ECO:0000259" key="2">
    <source>
        <dbReference type="PROSITE" id="PS51468"/>
    </source>
</evidence>
<accession>A0A7C9MXJ1</accession>